<evidence type="ECO:0000313" key="10">
    <source>
        <dbReference type="EMBL" id="GMA21319.1"/>
    </source>
</evidence>
<protein>
    <recommendedName>
        <fullName evidence="12">Four-carbon acid sugar kinase family protein</fullName>
    </recommendedName>
</protein>
<evidence type="ECO:0000256" key="1">
    <source>
        <dbReference type="ARBA" id="ARBA00005715"/>
    </source>
</evidence>
<evidence type="ECO:0000256" key="6">
    <source>
        <dbReference type="ARBA" id="ARBA00023277"/>
    </source>
</evidence>
<sequence>MTGGLATSTIDEQIRYLTSDETLKELLADVPPPVSIDAGELAESVRRAGRVLVVLDDDPTGTQSVADLPVVTAWDVEDFRWAFAQDRPAVYVMTNSRSLDPADAERVNHEVATAALAAAADMGLQVELVSRSDSTLRGHYPLETEVLAEELVAAGQPAPDGVLLVPAFPDAGRVTIDSEHYYVVDGEAIPSAQTEFAKDATFGYHSSNLRDYVAEKSEGRIPADTVVALTLAQIRRGPEAVAEILRGVTDGVPVVVDAAVESDLLVVAAAVESVVAEGKSFLYRVDPPFPRTRIGQRAHAPLEAAGIFAERPPQPRSGLIVVGSHVPTTTRQLETLTLEHPEVTRIEIEVEQVLDPDRRDSHLRDVVDRAAAALDHGQVIVSTTRALRTGASATDSLRIAREVSAAIIATVQGVLAAAPPRFVIAKGGITSSDVATHGLGIRHARVLGPMLPGIVCATSTARPAGPSGATESSEPDAAWCGGAAPAPTRRAQSSIASMPSSAS</sequence>
<feature type="domain" description="Four-carbon acid sugar kinase nucleotide binding" evidence="9">
    <location>
        <begin position="319"/>
        <end position="459"/>
    </location>
</feature>
<feature type="domain" description="Four-carbon acid sugar kinase N-terminal" evidence="8">
    <location>
        <begin position="52"/>
        <end position="285"/>
    </location>
</feature>
<comment type="similarity">
    <text evidence="1">Belongs to the four-carbon acid sugar kinase family.</text>
</comment>
<evidence type="ECO:0000256" key="2">
    <source>
        <dbReference type="ARBA" id="ARBA00022679"/>
    </source>
</evidence>
<dbReference type="SUPFAM" id="SSF142764">
    <property type="entry name" value="YgbK-like"/>
    <property type="match status" value="1"/>
</dbReference>
<dbReference type="Pfam" id="PF17042">
    <property type="entry name" value="NBD_C"/>
    <property type="match status" value="1"/>
</dbReference>
<evidence type="ECO:0000259" key="8">
    <source>
        <dbReference type="Pfam" id="PF07005"/>
    </source>
</evidence>
<dbReference type="InterPro" id="IPR037051">
    <property type="entry name" value="4-carb_acid_sugar_kinase_N_sf"/>
</dbReference>
<feature type="region of interest" description="Disordered" evidence="7">
    <location>
        <begin position="461"/>
        <end position="503"/>
    </location>
</feature>
<name>A0ABQ6HUX2_9MICO</name>
<dbReference type="InterPro" id="IPR031475">
    <property type="entry name" value="NBD_C"/>
</dbReference>
<dbReference type="InterPro" id="IPR042213">
    <property type="entry name" value="NBD_C_sf"/>
</dbReference>
<evidence type="ECO:0000259" key="9">
    <source>
        <dbReference type="Pfam" id="PF17042"/>
    </source>
</evidence>
<proteinExistence type="inferred from homology"/>
<dbReference type="Gene3D" id="3.40.980.20">
    <property type="entry name" value="Four-carbon acid sugar kinase, nucleotide binding domain"/>
    <property type="match status" value="1"/>
</dbReference>
<evidence type="ECO:0008006" key="12">
    <source>
        <dbReference type="Google" id="ProtNLM"/>
    </source>
</evidence>
<dbReference type="EMBL" id="BSUJ01000001">
    <property type="protein sequence ID" value="GMA21319.1"/>
    <property type="molecule type" value="Genomic_DNA"/>
</dbReference>
<evidence type="ECO:0000256" key="4">
    <source>
        <dbReference type="ARBA" id="ARBA00022777"/>
    </source>
</evidence>
<dbReference type="Pfam" id="PF07005">
    <property type="entry name" value="SBD_N"/>
    <property type="match status" value="1"/>
</dbReference>
<keyword evidence="5" id="KW-0067">ATP-binding</keyword>
<gene>
    <name evidence="10" type="ORF">GCM10025862_33400</name>
</gene>
<keyword evidence="6" id="KW-0119">Carbohydrate metabolism</keyword>
<dbReference type="InterPro" id="IPR010737">
    <property type="entry name" value="4-carb_acid_sugar_kinase_N"/>
</dbReference>
<evidence type="ECO:0000256" key="5">
    <source>
        <dbReference type="ARBA" id="ARBA00022840"/>
    </source>
</evidence>
<keyword evidence="11" id="KW-1185">Reference proteome</keyword>
<keyword evidence="4" id="KW-0418">Kinase</keyword>
<dbReference type="Gene3D" id="3.40.50.10840">
    <property type="entry name" value="Putative sugar-binding, N-terminal domain"/>
    <property type="match status" value="1"/>
</dbReference>
<feature type="compositionally biased region" description="Low complexity" evidence="7">
    <location>
        <begin position="491"/>
        <end position="503"/>
    </location>
</feature>
<keyword evidence="3" id="KW-0547">Nucleotide-binding</keyword>
<evidence type="ECO:0000256" key="7">
    <source>
        <dbReference type="SAM" id="MobiDB-lite"/>
    </source>
</evidence>
<keyword evidence="2" id="KW-0808">Transferase</keyword>
<evidence type="ECO:0000313" key="11">
    <source>
        <dbReference type="Proteomes" id="UP001157109"/>
    </source>
</evidence>
<dbReference type="Proteomes" id="UP001157109">
    <property type="component" value="Unassembled WGS sequence"/>
</dbReference>
<organism evidence="10 11">
    <name type="scientific">Arsenicicoccus piscis</name>
    <dbReference type="NCBI Taxonomy" id="673954"/>
    <lineage>
        <taxon>Bacteria</taxon>
        <taxon>Bacillati</taxon>
        <taxon>Actinomycetota</taxon>
        <taxon>Actinomycetes</taxon>
        <taxon>Micrococcales</taxon>
        <taxon>Intrasporangiaceae</taxon>
        <taxon>Arsenicicoccus</taxon>
    </lineage>
</organism>
<comment type="caution">
    <text evidence="10">The sequence shown here is derived from an EMBL/GenBank/DDBJ whole genome shotgun (WGS) entry which is preliminary data.</text>
</comment>
<accession>A0ABQ6HUX2</accession>
<evidence type="ECO:0000256" key="3">
    <source>
        <dbReference type="ARBA" id="ARBA00022741"/>
    </source>
</evidence>
<reference evidence="11" key="1">
    <citation type="journal article" date="2019" name="Int. J. Syst. Evol. Microbiol.">
        <title>The Global Catalogue of Microorganisms (GCM) 10K type strain sequencing project: providing services to taxonomists for standard genome sequencing and annotation.</title>
        <authorList>
            <consortium name="The Broad Institute Genomics Platform"/>
            <consortium name="The Broad Institute Genome Sequencing Center for Infectious Disease"/>
            <person name="Wu L."/>
            <person name="Ma J."/>
        </authorList>
    </citation>
    <scope>NUCLEOTIDE SEQUENCE [LARGE SCALE GENOMIC DNA]</scope>
    <source>
        <strain evidence="11">NBRC 105830</strain>
    </source>
</reference>